<gene>
    <name evidence="5" type="ORF">CCHL11_06050</name>
</gene>
<feature type="signal peptide" evidence="2">
    <location>
        <begin position="1"/>
        <end position="20"/>
    </location>
</feature>
<dbReference type="Proteomes" id="UP000186583">
    <property type="component" value="Unassembled WGS sequence"/>
</dbReference>
<dbReference type="InterPro" id="IPR051589">
    <property type="entry name" value="Sialate-O-sulfotransferase"/>
</dbReference>
<evidence type="ECO:0000259" key="4">
    <source>
        <dbReference type="PROSITE" id="PS51212"/>
    </source>
</evidence>
<evidence type="ECO:0000259" key="3">
    <source>
        <dbReference type="PROSITE" id="PS50948"/>
    </source>
</evidence>
<protein>
    <submittedName>
        <fullName evidence="5">WSC domain-containing protein-like protein 5</fullName>
    </submittedName>
</protein>
<dbReference type="EMBL" id="MPGH01000084">
    <property type="protein sequence ID" value="OLN89009.1"/>
    <property type="molecule type" value="Genomic_DNA"/>
</dbReference>
<keyword evidence="2" id="KW-0732">Signal</keyword>
<comment type="caution">
    <text evidence="5">The sequence shown here is derived from an EMBL/GenBank/DDBJ whole genome shotgun (WGS) entry which is preliminary data.</text>
</comment>
<evidence type="ECO:0000256" key="1">
    <source>
        <dbReference type="ARBA" id="ARBA00022737"/>
    </source>
</evidence>
<feature type="domain" description="WSC" evidence="4">
    <location>
        <begin position="292"/>
        <end position="384"/>
    </location>
</feature>
<dbReference type="AlphaFoldDB" id="A0A1Q8RWV1"/>
<accession>A0A1Q8RWV1</accession>
<dbReference type="InterPro" id="IPR002889">
    <property type="entry name" value="WSC_carb-bd"/>
</dbReference>
<dbReference type="InterPro" id="IPR003609">
    <property type="entry name" value="Pan_app"/>
</dbReference>
<organism evidence="5 6">
    <name type="scientific">Colletotrichum chlorophyti</name>
    <dbReference type="NCBI Taxonomy" id="708187"/>
    <lineage>
        <taxon>Eukaryota</taxon>
        <taxon>Fungi</taxon>
        <taxon>Dikarya</taxon>
        <taxon>Ascomycota</taxon>
        <taxon>Pezizomycotina</taxon>
        <taxon>Sordariomycetes</taxon>
        <taxon>Hypocreomycetidae</taxon>
        <taxon>Glomerellales</taxon>
        <taxon>Glomerellaceae</taxon>
        <taxon>Colletotrichum</taxon>
    </lineage>
</organism>
<evidence type="ECO:0000313" key="6">
    <source>
        <dbReference type="Proteomes" id="UP000186583"/>
    </source>
</evidence>
<keyword evidence="6" id="KW-1185">Reference proteome</keyword>
<keyword evidence="1" id="KW-0677">Repeat</keyword>
<proteinExistence type="predicted"/>
<evidence type="ECO:0000256" key="2">
    <source>
        <dbReference type="SAM" id="SignalP"/>
    </source>
</evidence>
<name>A0A1Q8RWV1_9PEZI</name>
<dbReference type="SMART" id="SM00321">
    <property type="entry name" value="WSC"/>
    <property type="match status" value="3"/>
</dbReference>
<dbReference type="Pfam" id="PF01822">
    <property type="entry name" value="WSC"/>
    <property type="match status" value="3"/>
</dbReference>
<dbReference type="PANTHER" id="PTHR45964">
    <property type="entry name" value="WSCD FAMILY MEMBER CG9164"/>
    <property type="match status" value="1"/>
</dbReference>
<dbReference type="PANTHER" id="PTHR45964:SF5">
    <property type="entry name" value="WSCD FAMILY MEMBER CG9164"/>
    <property type="match status" value="1"/>
</dbReference>
<dbReference type="PROSITE" id="PS50948">
    <property type="entry name" value="PAN"/>
    <property type="match status" value="1"/>
</dbReference>
<dbReference type="STRING" id="708187.A0A1Q8RWV1"/>
<feature type="domain" description="WSC" evidence="4">
    <location>
        <begin position="187"/>
        <end position="280"/>
    </location>
</feature>
<dbReference type="PROSITE" id="PS51212">
    <property type="entry name" value="WSC"/>
    <property type="match status" value="3"/>
</dbReference>
<feature type="domain" description="Apple" evidence="3">
    <location>
        <begin position="385"/>
        <end position="468"/>
    </location>
</feature>
<evidence type="ECO:0000313" key="5">
    <source>
        <dbReference type="EMBL" id="OLN89009.1"/>
    </source>
</evidence>
<sequence length="470" mass="49435">MHVSSYLSIAGLALAAITSAQDKIPNGAVLGAENPIDVDSGTPAEKRSTELYSRGTSVQRHVLKRAVNGICDALPSKWEYKGCFVDTPSNRVLPGASYSEDGTGSEGLTQEKCIAFCDQRGYSVAGVEWGKECYCGYAVPPTTGKAAETDCGKPCTGNGEEVCGNGGRINVFTNGDAAPSELQASGDFKSIGCYSDSPSARTLTTRMSLSGNVRVSDCTTACASKGFPYAGLEFGQECFCGGSIQNGGHSISGSLCNLPCTADHSQLCGGRDAINIYQTTVPQQGPSTINDGWKSKSCYTDSPSGRTLSFKVPDFSSFSAAQCVSKCFGSGYRYAGLEFGCECFCGNTLDNNNSPASSGCDMACAGNRADTCGGSGRINIYEAPCGGTKGCHYNFGLYQTNLVSNVQQCSNLCQLDRANCKAYQYGRDIDDNGELVTFCNLFSKSIAEIKGSSTTARCLSFNFYPSVCAL</sequence>
<dbReference type="OrthoDB" id="5985073at2759"/>
<reference evidence="5 6" key="1">
    <citation type="submission" date="2016-11" db="EMBL/GenBank/DDBJ databases">
        <title>Draft Genome Assembly of Colletotrichum chlorophyti a pathogen of herbaceous plants.</title>
        <authorList>
            <person name="Gan P."/>
            <person name="Narusaka M."/>
            <person name="Tsushima A."/>
            <person name="Narusaka Y."/>
            <person name="Takano Y."/>
            <person name="Shirasu K."/>
        </authorList>
    </citation>
    <scope>NUCLEOTIDE SEQUENCE [LARGE SCALE GENOMIC DNA]</scope>
    <source>
        <strain evidence="5 6">NTL11</strain>
    </source>
</reference>
<feature type="domain" description="WSC" evidence="4">
    <location>
        <begin position="77"/>
        <end position="175"/>
    </location>
</feature>
<feature type="chain" id="PRO_5012819208" evidence="2">
    <location>
        <begin position="21"/>
        <end position="470"/>
    </location>
</feature>